<reference evidence="2 3" key="1">
    <citation type="submission" date="2020-11" db="EMBL/GenBank/DDBJ databases">
        <title>Pseudomonas fulva producing VIM-24.</title>
        <authorList>
            <person name="Liu S."/>
        </authorList>
    </citation>
    <scope>NUCLEOTIDE SEQUENCE [LARGE SCALE GENOMIC DNA]</scope>
    <source>
        <strain evidence="2 3">ZDHY414</strain>
    </source>
</reference>
<dbReference type="GeneID" id="93442521"/>
<dbReference type="RefSeq" id="WP_027915713.1">
    <property type="nucleotide sequence ID" value="NZ_BQIN01000042.1"/>
</dbReference>
<proteinExistence type="predicted"/>
<evidence type="ECO:0000313" key="3">
    <source>
        <dbReference type="Proteomes" id="UP000594430"/>
    </source>
</evidence>
<gene>
    <name evidence="2" type="ORF">IZU98_12575</name>
</gene>
<dbReference type="Proteomes" id="UP000594430">
    <property type="component" value="Chromosome"/>
</dbReference>
<name>A0A7S9L4N4_9PSED</name>
<sequence>MPIDNNGPAAPYPGPAQNSPDTGEGHGSGLEQTPSEPKQGAGHAGGERPEDWNPPPGNPGSDQDSQVPRDNGTARTHEDPGAGDAALEEDMKDVEANNSVSQEHP</sequence>
<feature type="region of interest" description="Disordered" evidence="1">
    <location>
        <begin position="1"/>
        <end position="105"/>
    </location>
</feature>
<evidence type="ECO:0000313" key="2">
    <source>
        <dbReference type="EMBL" id="QPH47263.1"/>
    </source>
</evidence>
<dbReference type="AlphaFoldDB" id="A0A7S9L4N4"/>
<evidence type="ECO:0000256" key="1">
    <source>
        <dbReference type="SAM" id="MobiDB-lite"/>
    </source>
</evidence>
<accession>A0A7S9L4N4</accession>
<dbReference type="EMBL" id="CP064946">
    <property type="protein sequence ID" value="QPH47263.1"/>
    <property type="molecule type" value="Genomic_DNA"/>
</dbReference>
<feature type="compositionally biased region" description="Polar residues" evidence="1">
    <location>
        <begin position="96"/>
        <end position="105"/>
    </location>
</feature>
<organism evidence="2 3">
    <name type="scientific">Pseudomonas fulva</name>
    <dbReference type="NCBI Taxonomy" id="47880"/>
    <lineage>
        <taxon>Bacteria</taxon>
        <taxon>Pseudomonadati</taxon>
        <taxon>Pseudomonadota</taxon>
        <taxon>Gammaproteobacteria</taxon>
        <taxon>Pseudomonadales</taxon>
        <taxon>Pseudomonadaceae</taxon>
        <taxon>Pseudomonas</taxon>
    </lineage>
</organism>
<evidence type="ECO:0008006" key="4">
    <source>
        <dbReference type="Google" id="ProtNLM"/>
    </source>
</evidence>
<protein>
    <recommendedName>
        <fullName evidence="4">Centrosomal protein 350kDa</fullName>
    </recommendedName>
</protein>